<protein>
    <recommendedName>
        <fullName evidence="2">Serine aminopeptidase S33 domain-containing protein</fullName>
    </recommendedName>
</protein>
<dbReference type="RefSeq" id="WP_192509551.1">
    <property type="nucleotide sequence ID" value="NZ_AQGV01000015.1"/>
</dbReference>
<dbReference type="SUPFAM" id="SSF53474">
    <property type="entry name" value="alpha/beta-Hydrolases"/>
    <property type="match status" value="1"/>
</dbReference>
<dbReference type="InterPro" id="IPR029058">
    <property type="entry name" value="AB_hydrolase_fold"/>
</dbReference>
<gene>
    <name evidence="3" type="ORF">PAUR_b0484</name>
</gene>
<organism evidence="3 4">
    <name type="scientific">Pseudoalteromonas aurantia 208</name>
    <dbReference type="NCBI Taxonomy" id="1314867"/>
    <lineage>
        <taxon>Bacteria</taxon>
        <taxon>Pseudomonadati</taxon>
        <taxon>Pseudomonadota</taxon>
        <taxon>Gammaproteobacteria</taxon>
        <taxon>Alteromonadales</taxon>
        <taxon>Pseudoalteromonadaceae</taxon>
        <taxon>Pseudoalteromonas</taxon>
    </lineage>
</organism>
<evidence type="ECO:0000313" key="4">
    <source>
        <dbReference type="Proteomes" id="UP000615755"/>
    </source>
</evidence>
<feature type="domain" description="Serine aminopeptidase S33" evidence="2">
    <location>
        <begin position="127"/>
        <end position="254"/>
    </location>
</feature>
<name>A0ABR9EHJ9_9GAMM</name>
<evidence type="ECO:0000256" key="1">
    <source>
        <dbReference type="SAM" id="SignalP"/>
    </source>
</evidence>
<sequence length="453" mass="50929">MKNTLFVGFALLLLSSGESHAQAYIVDCVSLNTNMKHIESLADSGQYRQTLEPEKKPFFDYSKQGPFSDYLEYERNRILAENPKGRLPCPIATSVSTHLYDDKSLQVVDLISPFQLNAPKNKSEPTHRGVLLIHGLTDSPYLFHDLAEQFFQQGITVRTLLLPGHGTAPSALVDVSQQQWRIATRYAVAAMLEDFDTVYLGGFSTGGALLIDYLNQHDLTVAEEAKIKGLMLWSPASRAKSSMAWAAQYMAWFKDYMESSGDIDFAKYESFPFNAAAQVHNLMQRIQPEKLTYVPDIPLFLVAAQADQTIDTQSTLSLLTHWHLSGARKSKEQDTLIYYGENAWLKSLSRSITVYNPTECRGDDYCGSIKGISHTATTNAPTNPHYGWGGAYRNCEHLMGTDNYRVCKQTDTPILGETTVETLHDTPQLQRLTFNPYFEQMTDALTQFIKITQ</sequence>
<evidence type="ECO:0000313" key="3">
    <source>
        <dbReference type="EMBL" id="MBE0370441.1"/>
    </source>
</evidence>
<dbReference type="EMBL" id="AQGV01000015">
    <property type="protein sequence ID" value="MBE0370441.1"/>
    <property type="molecule type" value="Genomic_DNA"/>
</dbReference>
<feature type="chain" id="PRO_5046541878" description="Serine aminopeptidase S33 domain-containing protein" evidence="1">
    <location>
        <begin position="22"/>
        <end position="453"/>
    </location>
</feature>
<dbReference type="InterPro" id="IPR022742">
    <property type="entry name" value="Hydrolase_4"/>
</dbReference>
<reference evidence="3 4" key="1">
    <citation type="submission" date="2015-03" db="EMBL/GenBank/DDBJ databases">
        <title>Genome sequence of Pseudoalteromonas aurantia.</title>
        <authorList>
            <person name="Xie B.-B."/>
            <person name="Rong J.-C."/>
            <person name="Qin Q.-L."/>
            <person name="Zhang Y.-Z."/>
        </authorList>
    </citation>
    <scope>NUCLEOTIDE SEQUENCE [LARGE SCALE GENOMIC DNA]</scope>
    <source>
        <strain evidence="3 4">208</strain>
    </source>
</reference>
<proteinExistence type="predicted"/>
<keyword evidence="4" id="KW-1185">Reference proteome</keyword>
<comment type="caution">
    <text evidence="3">The sequence shown here is derived from an EMBL/GenBank/DDBJ whole genome shotgun (WGS) entry which is preliminary data.</text>
</comment>
<accession>A0ABR9EHJ9</accession>
<dbReference type="Proteomes" id="UP000615755">
    <property type="component" value="Unassembled WGS sequence"/>
</dbReference>
<evidence type="ECO:0000259" key="2">
    <source>
        <dbReference type="Pfam" id="PF12146"/>
    </source>
</evidence>
<dbReference type="Gene3D" id="3.40.50.1820">
    <property type="entry name" value="alpha/beta hydrolase"/>
    <property type="match status" value="1"/>
</dbReference>
<dbReference type="Pfam" id="PF12146">
    <property type="entry name" value="Hydrolase_4"/>
    <property type="match status" value="1"/>
</dbReference>
<feature type="signal peptide" evidence="1">
    <location>
        <begin position="1"/>
        <end position="21"/>
    </location>
</feature>
<keyword evidence="1" id="KW-0732">Signal</keyword>